<dbReference type="Pfam" id="PF00072">
    <property type="entry name" value="Response_reg"/>
    <property type="match status" value="1"/>
</dbReference>
<keyword evidence="3" id="KW-0804">Transcription</keyword>
<accession>A0ABV6DRU3</accession>
<feature type="domain" description="Response regulatory" evidence="6">
    <location>
        <begin position="2"/>
        <end position="119"/>
    </location>
</feature>
<dbReference type="EMBL" id="JBHLWN010000090">
    <property type="protein sequence ID" value="MFC0215283.1"/>
    <property type="molecule type" value="Genomic_DNA"/>
</dbReference>
<evidence type="ECO:0000256" key="4">
    <source>
        <dbReference type="PROSITE-ProRule" id="PRU00169"/>
    </source>
</evidence>
<dbReference type="SUPFAM" id="SSF46689">
    <property type="entry name" value="Homeodomain-like"/>
    <property type="match status" value="2"/>
</dbReference>
<dbReference type="InterPro" id="IPR018060">
    <property type="entry name" value="HTH_AraC"/>
</dbReference>
<dbReference type="Proteomes" id="UP001589776">
    <property type="component" value="Unassembled WGS sequence"/>
</dbReference>
<evidence type="ECO:0000313" key="8">
    <source>
        <dbReference type="EMBL" id="MFC0215283.1"/>
    </source>
</evidence>
<keyword evidence="4" id="KW-0597">Phosphoprotein</keyword>
<feature type="modified residue" description="4-aspartylphosphate" evidence="4">
    <location>
        <position position="54"/>
    </location>
</feature>
<keyword evidence="2" id="KW-0238">DNA-binding</keyword>
<evidence type="ECO:0000256" key="1">
    <source>
        <dbReference type="ARBA" id="ARBA00023015"/>
    </source>
</evidence>
<dbReference type="InterPro" id="IPR020449">
    <property type="entry name" value="Tscrpt_reg_AraC-type_HTH"/>
</dbReference>
<evidence type="ECO:0000256" key="2">
    <source>
        <dbReference type="ARBA" id="ARBA00023125"/>
    </source>
</evidence>
<dbReference type="PANTHER" id="PTHR43280:SF2">
    <property type="entry name" value="HTH-TYPE TRANSCRIPTIONAL REGULATOR EXSA"/>
    <property type="match status" value="1"/>
</dbReference>
<keyword evidence="1" id="KW-0805">Transcription regulation</keyword>
<dbReference type="CDD" id="cd17536">
    <property type="entry name" value="REC_YesN-like"/>
    <property type="match status" value="1"/>
</dbReference>
<dbReference type="Gene3D" id="1.10.10.60">
    <property type="entry name" value="Homeodomain-like"/>
    <property type="match status" value="2"/>
</dbReference>
<dbReference type="SMART" id="SM00342">
    <property type="entry name" value="HTH_ARAC"/>
    <property type="match status" value="1"/>
</dbReference>
<dbReference type="InterPro" id="IPR011006">
    <property type="entry name" value="CheY-like_superfamily"/>
</dbReference>
<keyword evidence="9" id="KW-1185">Reference proteome</keyword>
<dbReference type="SMART" id="SM00448">
    <property type="entry name" value="REC"/>
    <property type="match status" value="1"/>
</dbReference>
<evidence type="ECO:0000259" key="5">
    <source>
        <dbReference type="PROSITE" id="PS01124"/>
    </source>
</evidence>
<reference evidence="8 9" key="1">
    <citation type="submission" date="2024-09" db="EMBL/GenBank/DDBJ databases">
        <authorList>
            <person name="Sun Q."/>
            <person name="Mori K."/>
        </authorList>
    </citation>
    <scope>NUCLEOTIDE SEQUENCE [LARGE SCALE GENOMIC DNA]</scope>
    <source>
        <strain evidence="8 9">CCM 7759</strain>
    </source>
</reference>
<evidence type="ECO:0000259" key="6">
    <source>
        <dbReference type="PROSITE" id="PS50110"/>
    </source>
</evidence>
<feature type="domain" description="GGDEF" evidence="7">
    <location>
        <begin position="176"/>
        <end position="299"/>
    </location>
</feature>
<dbReference type="PROSITE" id="PS00041">
    <property type="entry name" value="HTH_ARAC_FAMILY_1"/>
    <property type="match status" value="1"/>
</dbReference>
<protein>
    <submittedName>
        <fullName evidence="8">Helix-turn-helix domain-containing protein</fullName>
    </submittedName>
</protein>
<comment type="caution">
    <text evidence="8">The sequence shown here is derived from an EMBL/GenBank/DDBJ whole genome shotgun (WGS) entry which is preliminary data.</text>
</comment>
<name>A0ABV6DRU3_9BACL</name>
<dbReference type="InterPro" id="IPR018062">
    <property type="entry name" value="HTH_AraC-typ_CS"/>
</dbReference>
<feature type="domain" description="HTH araC/xylS-type" evidence="5">
    <location>
        <begin position="425"/>
        <end position="523"/>
    </location>
</feature>
<dbReference type="SUPFAM" id="SSF52172">
    <property type="entry name" value="CheY-like"/>
    <property type="match status" value="1"/>
</dbReference>
<organism evidence="8 9">
    <name type="scientific">Paenibacillus chartarius</name>
    <dbReference type="NCBI Taxonomy" id="747481"/>
    <lineage>
        <taxon>Bacteria</taxon>
        <taxon>Bacillati</taxon>
        <taxon>Bacillota</taxon>
        <taxon>Bacilli</taxon>
        <taxon>Bacillales</taxon>
        <taxon>Paenibacillaceae</taxon>
        <taxon>Paenibacillus</taxon>
    </lineage>
</organism>
<evidence type="ECO:0000259" key="7">
    <source>
        <dbReference type="PROSITE" id="PS50887"/>
    </source>
</evidence>
<dbReference type="RefSeq" id="WP_377472725.1">
    <property type="nucleotide sequence ID" value="NZ_JBHLWN010000090.1"/>
</dbReference>
<dbReference type="InterPro" id="IPR009057">
    <property type="entry name" value="Homeodomain-like_sf"/>
</dbReference>
<proteinExistence type="predicted"/>
<dbReference type="InterPro" id="IPR000160">
    <property type="entry name" value="GGDEF_dom"/>
</dbReference>
<dbReference type="Pfam" id="PF17853">
    <property type="entry name" value="GGDEF_2"/>
    <property type="match status" value="1"/>
</dbReference>
<sequence>MKVFLVDDEKGIVTGLKKLIGRYIPECEVVGEAYNGLEGARLIQDREPDIVITDIRMPHADGLEMIAMLKDAGCPAEFILLSGYADFDYARKGMQLGVRYYMNKPVEEEELRDCVCKVMNGIREDRDKLQEVDELKQEVRSRILESTLRDIIDAGGDNSVYVGEWLRMAGIPEEHTRFVCALLEFDGGSGTLAENRMNPVFRHVDRALNRFRGVYRFRYAGSQLAIVVAHGEDIESGEIARSLNRLKEAVFRELQLSMTAGIGMVKDKAVEISSSFEEARHALSYKVIQGARTVISYPEIRSLTGERRNVPEELIDKLEAALNNMDEEKCISLIGEIFCWMEAEFIASPAELQLLCLNIVLSSVRKMSFQQLQQNDFLGRHILSLEGISRFRTLERLEQWMVEVIQGIIAFNLEHNISKKKDIIAEVKKYVAEHYNESISLAELAARYFINPYYLSQLFKQKTGDTYLNFLAQVRINKAKELLEKTNLKVYEISQTVGYSDTQHFSRLFEKLTGCKPSEYRRNSNV</sequence>
<dbReference type="Gene3D" id="3.40.50.2300">
    <property type="match status" value="1"/>
</dbReference>
<gene>
    <name evidence="8" type="ORF">ACFFK0_23090</name>
</gene>
<dbReference type="Pfam" id="PF12833">
    <property type="entry name" value="HTH_18"/>
    <property type="match status" value="1"/>
</dbReference>
<evidence type="ECO:0000256" key="3">
    <source>
        <dbReference type="ARBA" id="ARBA00023163"/>
    </source>
</evidence>
<dbReference type="PROSITE" id="PS01124">
    <property type="entry name" value="HTH_ARAC_FAMILY_2"/>
    <property type="match status" value="1"/>
</dbReference>
<dbReference type="PROSITE" id="PS50110">
    <property type="entry name" value="RESPONSE_REGULATORY"/>
    <property type="match status" value="1"/>
</dbReference>
<dbReference type="InterPro" id="IPR041522">
    <property type="entry name" value="CdaR_GGDEF"/>
</dbReference>
<evidence type="ECO:0000313" key="9">
    <source>
        <dbReference type="Proteomes" id="UP001589776"/>
    </source>
</evidence>
<dbReference type="PANTHER" id="PTHR43280">
    <property type="entry name" value="ARAC-FAMILY TRANSCRIPTIONAL REGULATOR"/>
    <property type="match status" value="1"/>
</dbReference>
<dbReference type="PROSITE" id="PS50887">
    <property type="entry name" value="GGDEF"/>
    <property type="match status" value="1"/>
</dbReference>
<dbReference type="PRINTS" id="PR00032">
    <property type="entry name" value="HTHARAC"/>
</dbReference>
<dbReference type="InterPro" id="IPR001789">
    <property type="entry name" value="Sig_transdc_resp-reg_receiver"/>
</dbReference>